<dbReference type="PANTHER" id="PTHR33375:SF1">
    <property type="entry name" value="CHROMOSOME-PARTITIONING PROTEIN PARB-RELATED"/>
    <property type="match status" value="1"/>
</dbReference>
<feature type="domain" description="ParB-like N-terminal" evidence="4">
    <location>
        <begin position="38"/>
        <end position="127"/>
    </location>
</feature>
<evidence type="ECO:0000313" key="5">
    <source>
        <dbReference type="EMBL" id="OGY47869.1"/>
    </source>
</evidence>
<evidence type="ECO:0000256" key="3">
    <source>
        <dbReference type="ARBA" id="ARBA00023125"/>
    </source>
</evidence>
<dbReference type="Pfam" id="PF17762">
    <property type="entry name" value="HTH_ParB"/>
    <property type="match status" value="1"/>
</dbReference>
<dbReference type="SUPFAM" id="SSF110849">
    <property type="entry name" value="ParB/Sulfiredoxin"/>
    <property type="match status" value="1"/>
</dbReference>
<dbReference type="FunFam" id="3.90.1530.30:FF:000001">
    <property type="entry name" value="Chromosome partitioning protein ParB"/>
    <property type="match status" value="1"/>
</dbReference>
<dbReference type="GO" id="GO:0003677">
    <property type="term" value="F:DNA binding"/>
    <property type="evidence" value="ECO:0007669"/>
    <property type="project" value="UniProtKB-KW"/>
</dbReference>
<dbReference type="Gene3D" id="1.10.10.2830">
    <property type="match status" value="1"/>
</dbReference>
<dbReference type="AlphaFoldDB" id="A0A1G1Y6A4"/>
<dbReference type="InterPro" id="IPR050336">
    <property type="entry name" value="Chromosome_partition/occlusion"/>
</dbReference>
<dbReference type="InterPro" id="IPR041468">
    <property type="entry name" value="HTH_ParB/Spo0J"/>
</dbReference>
<proteinExistence type="inferred from homology"/>
<sequence length="288" mass="32467">MSKPFGLGKGLSSLIPKKIIQEVLPKDSKALPGEEMVMQIPVDKIKANPHQPRTDFNHESLEDLISSIKEHGILQPLIVTLDADGYQLITGERRLRAAQVLEFKTVPAIVREAEEQQKLELALVENLQRKNLNPIEEAVAFQRLIDEFNLTQEEVGKKVGKSRTAITNTLRLLTLPTDIQKALINEQINYSIARVIVGLPPEQRMPFFKKVLKQDLTVRAVEGEAKKVAVKRHFRQVQKDPNVLAKEEELQQALGTKVSIKKSGSSGQIIIEFYSDEELSELVRRISD</sequence>
<protein>
    <recommendedName>
        <fullName evidence="4">ParB-like N-terminal domain-containing protein</fullName>
    </recommendedName>
</protein>
<dbReference type="FunFam" id="1.10.10.2830:FF:000001">
    <property type="entry name" value="Chromosome partitioning protein ParB"/>
    <property type="match status" value="1"/>
</dbReference>
<dbReference type="InterPro" id="IPR004437">
    <property type="entry name" value="ParB/RepB/Spo0J"/>
</dbReference>
<evidence type="ECO:0000256" key="2">
    <source>
        <dbReference type="ARBA" id="ARBA00022829"/>
    </source>
</evidence>
<dbReference type="InterPro" id="IPR057240">
    <property type="entry name" value="ParB_dimer_C"/>
</dbReference>
<evidence type="ECO:0000256" key="1">
    <source>
        <dbReference type="ARBA" id="ARBA00006295"/>
    </source>
</evidence>
<comment type="similarity">
    <text evidence="1">Belongs to the ParB family.</text>
</comment>
<organism evidence="5 6">
    <name type="scientific">Candidatus Buchananbacteria bacterium RIFCSPHIGHO2_02_FULL_38_8</name>
    <dbReference type="NCBI Taxonomy" id="1797538"/>
    <lineage>
        <taxon>Bacteria</taxon>
        <taxon>Candidatus Buchananiibacteriota</taxon>
    </lineage>
</organism>
<dbReference type="GO" id="GO:0005694">
    <property type="term" value="C:chromosome"/>
    <property type="evidence" value="ECO:0007669"/>
    <property type="project" value="TreeGrafter"/>
</dbReference>
<keyword evidence="2" id="KW-0159">Chromosome partition</keyword>
<gene>
    <name evidence="5" type="ORF">A3J62_00480</name>
</gene>
<dbReference type="InterPro" id="IPR036086">
    <property type="entry name" value="ParB/Sulfiredoxin_sf"/>
</dbReference>
<dbReference type="EMBL" id="MHIH01000011">
    <property type="protein sequence ID" value="OGY47869.1"/>
    <property type="molecule type" value="Genomic_DNA"/>
</dbReference>
<dbReference type="Gene3D" id="3.90.1530.30">
    <property type="match status" value="1"/>
</dbReference>
<dbReference type="Proteomes" id="UP000178747">
    <property type="component" value="Unassembled WGS sequence"/>
</dbReference>
<dbReference type="GO" id="GO:0007059">
    <property type="term" value="P:chromosome segregation"/>
    <property type="evidence" value="ECO:0007669"/>
    <property type="project" value="UniProtKB-KW"/>
</dbReference>
<accession>A0A1G1Y6A4</accession>
<dbReference type="InterPro" id="IPR003115">
    <property type="entry name" value="ParB_N"/>
</dbReference>
<dbReference type="PANTHER" id="PTHR33375">
    <property type="entry name" value="CHROMOSOME-PARTITIONING PROTEIN PARB-RELATED"/>
    <property type="match status" value="1"/>
</dbReference>
<dbReference type="NCBIfam" id="TIGR00180">
    <property type="entry name" value="parB_part"/>
    <property type="match status" value="1"/>
</dbReference>
<name>A0A1G1Y6A4_9BACT</name>
<dbReference type="Pfam" id="PF23552">
    <property type="entry name" value="ParB_C"/>
    <property type="match status" value="1"/>
</dbReference>
<reference evidence="5 6" key="1">
    <citation type="journal article" date="2016" name="Nat. Commun.">
        <title>Thousands of microbial genomes shed light on interconnected biogeochemical processes in an aquifer system.</title>
        <authorList>
            <person name="Anantharaman K."/>
            <person name="Brown C.T."/>
            <person name="Hug L.A."/>
            <person name="Sharon I."/>
            <person name="Castelle C.J."/>
            <person name="Probst A.J."/>
            <person name="Thomas B.C."/>
            <person name="Singh A."/>
            <person name="Wilkins M.J."/>
            <person name="Karaoz U."/>
            <person name="Brodie E.L."/>
            <person name="Williams K.H."/>
            <person name="Hubbard S.S."/>
            <person name="Banfield J.F."/>
        </authorList>
    </citation>
    <scope>NUCLEOTIDE SEQUENCE [LARGE SCALE GENOMIC DNA]</scope>
</reference>
<comment type="caution">
    <text evidence="5">The sequence shown here is derived from an EMBL/GenBank/DDBJ whole genome shotgun (WGS) entry which is preliminary data.</text>
</comment>
<evidence type="ECO:0000259" key="4">
    <source>
        <dbReference type="SMART" id="SM00470"/>
    </source>
</evidence>
<keyword evidence="3" id="KW-0238">DNA-binding</keyword>
<dbReference type="Pfam" id="PF02195">
    <property type="entry name" value="ParB_N"/>
    <property type="match status" value="1"/>
</dbReference>
<dbReference type="CDD" id="cd16393">
    <property type="entry name" value="SPO0J_N"/>
    <property type="match status" value="1"/>
</dbReference>
<dbReference type="SMART" id="SM00470">
    <property type="entry name" value="ParB"/>
    <property type="match status" value="1"/>
</dbReference>
<evidence type="ECO:0000313" key="6">
    <source>
        <dbReference type="Proteomes" id="UP000178747"/>
    </source>
</evidence>